<feature type="domain" description="Ice-binding protein C-terminal" evidence="2">
    <location>
        <begin position="230"/>
        <end position="252"/>
    </location>
</feature>
<name>A0A6C2CLT3_9RHOO</name>
<keyword evidence="1" id="KW-0732">Signal</keyword>
<sequence length="256" mass="26313">MKKTTLTKIAVGLFAAASVNAFAINVGGVVWNPASGFDFTSQGAIFETAVGPGGTLGGIGVVNILNNTNNNTFCPGCELTFEFGGHTLTYVDPFSSATDDILGFTGGWLKIYVDSTPNFDADVKASANDGVLWLDLVGYNDIQSNGWVTSLFGEIAKGTLGTGNDDGSGAGLFDVVGGLAAPHFDTNSVLANDGHGADFSFSSSYQPLPNGYVTPDGFGLFGTGELKGNSIPEPTSMLLSALGIAGLGFARRRSAK</sequence>
<evidence type="ECO:0000256" key="1">
    <source>
        <dbReference type="SAM" id="SignalP"/>
    </source>
</evidence>
<evidence type="ECO:0000313" key="4">
    <source>
        <dbReference type="Proteomes" id="UP000389128"/>
    </source>
</evidence>
<dbReference type="NCBIfam" id="TIGR02595">
    <property type="entry name" value="PEP_CTERM"/>
    <property type="match status" value="1"/>
</dbReference>
<dbReference type="Pfam" id="PF07589">
    <property type="entry name" value="PEP-CTERM"/>
    <property type="match status" value="1"/>
</dbReference>
<proteinExistence type="predicted"/>
<reference evidence="3 4" key="1">
    <citation type="submission" date="2019-01" db="EMBL/GenBank/DDBJ databases">
        <title>Zoogloea oleivorans genome sequencing and assembly.</title>
        <authorList>
            <person name="Tancsics A."/>
            <person name="Farkas M."/>
            <person name="Kriszt B."/>
            <person name="Maroti G."/>
            <person name="Horvath B."/>
        </authorList>
    </citation>
    <scope>NUCLEOTIDE SEQUENCE [LARGE SCALE GENOMIC DNA]</scope>
    <source>
        <strain evidence="3 4">Buc</strain>
    </source>
</reference>
<comment type="caution">
    <text evidence="3">The sequence shown here is derived from an EMBL/GenBank/DDBJ whole genome shotgun (WGS) entry which is preliminary data.</text>
</comment>
<accession>A0A6C2CLT3</accession>
<feature type="signal peptide" evidence="1">
    <location>
        <begin position="1"/>
        <end position="23"/>
    </location>
</feature>
<evidence type="ECO:0000313" key="3">
    <source>
        <dbReference type="EMBL" id="TYC54576.1"/>
    </source>
</evidence>
<dbReference type="Proteomes" id="UP000389128">
    <property type="component" value="Unassembled WGS sequence"/>
</dbReference>
<dbReference type="EMBL" id="SDKK01000018">
    <property type="protein sequence ID" value="TYC54576.1"/>
    <property type="molecule type" value="Genomic_DNA"/>
</dbReference>
<dbReference type="RefSeq" id="WP_148580477.1">
    <property type="nucleotide sequence ID" value="NZ_JAVEUW010000022.1"/>
</dbReference>
<dbReference type="AlphaFoldDB" id="A0A6C2CLT3"/>
<gene>
    <name evidence="3" type="ORF">ETQ85_18015</name>
</gene>
<keyword evidence="4" id="KW-1185">Reference proteome</keyword>
<protein>
    <submittedName>
        <fullName evidence="3">PEP-CTERM sorting domain-containing protein</fullName>
    </submittedName>
</protein>
<dbReference type="OrthoDB" id="8891598at2"/>
<feature type="chain" id="PRO_5025455709" evidence="1">
    <location>
        <begin position="24"/>
        <end position="256"/>
    </location>
</feature>
<organism evidence="3 4">
    <name type="scientific">Zoogloea oleivorans</name>
    <dbReference type="NCBI Taxonomy" id="1552750"/>
    <lineage>
        <taxon>Bacteria</taxon>
        <taxon>Pseudomonadati</taxon>
        <taxon>Pseudomonadota</taxon>
        <taxon>Betaproteobacteria</taxon>
        <taxon>Rhodocyclales</taxon>
        <taxon>Zoogloeaceae</taxon>
        <taxon>Zoogloea</taxon>
    </lineage>
</organism>
<evidence type="ECO:0000259" key="2">
    <source>
        <dbReference type="Pfam" id="PF07589"/>
    </source>
</evidence>
<dbReference type="InterPro" id="IPR013424">
    <property type="entry name" value="Ice-binding_C"/>
</dbReference>